<dbReference type="InterPro" id="IPR011701">
    <property type="entry name" value="MFS"/>
</dbReference>
<feature type="transmembrane region" description="Helical" evidence="6">
    <location>
        <begin position="195"/>
        <end position="215"/>
    </location>
</feature>
<sequence>MLPFSITVEPITLLYVTAINCEYTLIQYSVSTSHCLSLTNLTDPTICESPKSANVSALIKDDVTISMRYYNLVLSLCCSLATLFTGSWSDYYGRRLPMKFALISSMLAQILCIIFWITLDRNWIWFIYAAGLVSGISGSSSSLIANCFGYTADITSVEARSKAMATMEAMLYLGNAIGFTTGSLVLKTFGSQLAIGFSILFLIHTSLFIYVLFYLRESKSSTDKITLKGLFRLSHVATVFRTLGKPRSQPYKKFWLLTIIGCAFIATLGSNAMTSIIYVFLRNAPLHWTSEFYGYLQASNYTLGGCTLLILVPLTQRFFPRLVNDDLFALLGFISRSTGLVVLGLATTDLHAFLSPLGFILSELTLPSIRSSLSKIVEDDEKGKAFAFLGLLSNFTFLIGSQISSFIYYRTSSRFPGLVFIILGIMELIPATIFFIKYKFFNKAFTGKKQADSNSNLSSRSSQDRQDSRINSKDEVDHSDIDVTLTTGLDKLSHASLRAKKKEKESESKRTEC</sequence>
<dbReference type="HOGENOM" id="CLU_028365_5_0_1"/>
<dbReference type="InterPro" id="IPR020846">
    <property type="entry name" value="MFS_dom"/>
</dbReference>
<feature type="domain" description="Major facilitator superfamily (MFS) profile" evidence="7">
    <location>
        <begin position="13"/>
        <end position="442"/>
    </location>
</feature>
<protein>
    <recommendedName>
        <fullName evidence="7">Major facilitator superfamily (MFS) profile domain-containing protein</fullName>
    </recommendedName>
</protein>
<accession>T1KZZ0</accession>
<dbReference type="PANTHER" id="PTHR23507:SF1">
    <property type="entry name" value="FI18259P1-RELATED"/>
    <property type="match status" value="1"/>
</dbReference>
<feature type="transmembrane region" description="Helical" evidence="6">
    <location>
        <begin position="100"/>
        <end position="119"/>
    </location>
</feature>
<dbReference type="Gene3D" id="1.20.1250.20">
    <property type="entry name" value="MFS general substrate transporter like domains"/>
    <property type="match status" value="1"/>
</dbReference>
<dbReference type="PANTHER" id="PTHR23507">
    <property type="entry name" value="ZGC:174356"/>
    <property type="match status" value="1"/>
</dbReference>
<feature type="transmembrane region" description="Helical" evidence="6">
    <location>
        <begin position="169"/>
        <end position="189"/>
    </location>
</feature>
<proteinExistence type="predicted"/>
<feature type="transmembrane region" description="Helical" evidence="6">
    <location>
        <begin position="254"/>
        <end position="280"/>
    </location>
</feature>
<feature type="transmembrane region" description="Helical" evidence="6">
    <location>
        <begin position="327"/>
        <end position="346"/>
    </location>
</feature>
<keyword evidence="2 6" id="KW-0812">Transmembrane</keyword>
<dbReference type="EnsemblMetazoa" id="tetur29g00580.1">
    <property type="protein sequence ID" value="tetur29g00580.1"/>
    <property type="gene ID" value="tetur29g00580"/>
</dbReference>
<dbReference type="GO" id="GO:0016020">
    <property type="term" value="C:membrane"/>
    <property type="evidence" value="ECO:0007669"/>
    <property type="project" value="UniProtKB-SubCell"/>
</dbReference>
<feature type="compositionally biased region" description="Basic and acidic residues" evidence="5">
    <location>
        <begin position="462"/>
        <end position="476"/>
    </location>
</feature>
<evidence type="ECO:0000313" key="9">
    <source>
        <dbReference type="Proteomes" id="UP000015104"/>
    </source>
</evidence>
<dbReference type="SUPFAM" id="SSF103473">
    <property type="entry name" value="MFS general substrate transporter"/>
    <property type="match status" value="1"/>
</dbReference>
<dbReference type="Proteomes" id="UP000015104">
    <property type="component" value="Unassembled WGS sequence"/>
</dbReference>
<keyword evidence="3 6" id="KW-1133">Transmembrane helix</keyword>
<evidence type="ECO:0000313" key="8">
    <source>
        <dbReference type="EnsemblMetazoa" id="tetur29g00580.1"/>
    </source>
</evidence>
<dbReference type="PROSITE" id="PS50850">
    <property type="entry name" value="MFS"/>
    <property type="match status" value="1"/>
</dbReference>
<organism evidence="8 9">
    <name type="scientific">Tetranychus urticae</name>
    <name type="common">Two-spotted spider mite</name>
    <dbReference type="NCBI Taxonomy" id="32264"/>
    <lineage>
        <taxon>Eukaryota</taxon>
        <taxon>Metazoa</taxon>
        <taxon>Ecdysozoa</taxon>
        <taxon>Arthropoda</taxon>
        <taxon>Chelicerata</taxon>
        <taxon>Arachnida</taxon>
        <taxon>Acari</taxon>
        <taxon>Acariformes</taxon>
        <taxon>Trombidiformes</taxon>
        <taxon>Prostigmata</taxon>
        <taxon>Eleutherengona</taxon>
        <taxon>Raphignathae</taxon>
        <taxon>Tetranychoidea</taxon>
        <taxon>Tetranychidae</taxon>
        <taxon>Tetranychus</taxon>
    </lineage>
</organism>
<dbReference type="AlphaFoldDB" id="T1KZZ0"/>
<keyword evidence="9" id="KW-1185">Reference proteome</keyword>
<feature type="transmembrane region" description="Helical" evidence="6">
    <location>
        <begin position="385"/>
        <end position="409"/>
    </location>
</feature>
<dbReference type="OMA" id="GMEIPLF"/>
<keyword evidence="4 6" id="KW-0472">Membrane</keyword>
<feature type="transmembrane region" description="Helical" evidence="6">
    <location>
        <begin position="415"/>
        <end position="436"/>
    </location>
</feature>
<dbReference type="InterPro" id="IPR036259">
    <property type="entry name" value="MFS_trans_sf"/>
</dbReference>
<gene>
    <name evidence="8" type="primary">107369003</name>
</gene>
<dbReference type="EMBL" id="CAEY01000759">
    <property type="status" value="NOT_ANNOTATED_CDS"/>
    <property type="molecule type" value="Genomic_DNA"/>
</dbReference>
<evidence type="ECO:0000256" key="1">
    <source>
        <dbReference type="ARBA" id="ARBA00004141"/>
    </source>
</evidence>
<dbReference type="Pfam" id="PF07690">
    <property type="entry name" value="MFS_1"/>
    <property type="match status" value="1"/>
</dbReference>
<evidence type="ECO:0000256" key="3">
    <source>
        <dbReference type="ARBA" id="ARBA00022989"/>
    </source>
</evidence>
<evidence type="ECO:0000259" key="7">
    <source>
        <dbReference type="PROSITE" id="PS50850"/>
    </source>
</evidence>
<dbReference type="GO" id="GO:0022857">
    <property type="term" value="F:transmembrane transporter activity"/>
    <property type="evidence" value="ECO:0007669"/>
    <property type="project" value="InterPro"/>
</dbReference>
<reference evidence="8" key="2">
    <citation type="submission" date="2015-06" db="UniProtKB">
        <authorList>
            <consortium name="EnsemblMetazoa"/>
        </authorList>
    </citation>
    <scope>IDENTIFICATION</scope>
</reference>
<feature type="transmembrane region" description="Helical" evidence="6">
    <location>
        <begin position="69"/>
        <end position="88"/>
    </location>
</feature>
<name>T1KZZ0_TETUR</name>
<evidence type="ECO:0000256" key="6">
    <source>
        <dbReference type="SAM" id="Phobius"/>
    </source>
</evidence>
<evidence type="ECO:0000256" key="4">
    <source>
        <dbReference type="ARBA" id="ARBA00023136"/>
    </source>
</evidence>
<evidence type="ECO:0000256" key="2">
    <source>
        <dbReference type="ARBA" id="ARBA00022692"/>
    </source>
</evidence>
<comment type="subcellular location">
    <subcellularLocation>
        <location evidence="1">Membrane</location>
        <topology evidence="1">Multi-pass membrane protein</topology>
    </subcellularLocation>
</comment>
<reference evidence="9" key="1">
    <citation type="submission" date="2011-08" db="EMBL/GenBank/DDBJ databases">
        <authorList>
            <person name="Rombauts S."/>
        </authorList>
    </citation>
    <scope>NUCLEOTIDE SEQUENCE</scope>
    <source>
        <strain evidence="9">London</strain>
    </source>
</reference>
<feature type="compositionally biased region" description="Low complexity" evidence="5">
    <location>
        <begin position="452"/>
        <end position="461"/>
    </location>
</feature>
<dbReference type="KEGG" id="tut:107369003"/>
<evidence type="ECO:0000256" key="5">
    <source>
        <dbReference type="SAM" id="MobiDB-lite"/>
    </source>
</evidence>
<feature type="transmembrane region" description="Helical" evidence="6">
    <location>
        <begin position="125"/>
        <end position="148"/>
    </location>
</feature>
<dbReference type="OrthoDB" id="419734at2759"/>
<feature type="transmembrane region" description="Helical" evidence="6">
    <location>
        <begin position="292"/>
        <end position="315"/>
    </location>
</feature>
<feature type="region of interest" description="Disordered" evidence="5">
    <location>
        <begin position="449"/>
        <end position="476"/>
    </location>
</feature>
<dbReference type="eggNOG" id="KOG2816">
    <property type="taxonomic scope" value="Eukaryota"/>
</dbReference>